<dbReference type="Pfam" id="PF20329">
    <property type="entry name" value="DUF6624"/>
    <property type="match status" value="1"/>
</dbReference>
<dbReference type="EMBL" id="JAIRAU010000036">
    <property type="protein sequence ID" value="MBZ5712936.1"/>
    <property type="molecule type" value="Genomic_DNA"/>
</dbReference>
<accession>A0ABS7TY30</accession>
<evidence type="ECO:0000313" key="1">
    <source>
        <dbReference type="EMBL" id="MBZ5712936.1"/>
    </source>
</evidence>
<comment type="caution">
    <text evidence="1">The sequence shown here is derived from an EMBL/GenBank/DDBJ whole genome shotgun (WGS) entry which is preliminary data.</text>
</comment>
<proteinExistence type="predicted"/>
<evidence type="ECO:0000313" key="2">
    <source>
        <dbReference type="Proteomes" id="UP001139031"/>
    </source>
</evidence>
<dbReference type="RefSeq" id="WP_224194689.1">
    <property type="nucleotide sequence ID" value="NZ_JAIRAU010000036.1"/>
</dbReference>
<dbReference type="Proteomes" id="UP001139031">
    <property type="component" value="Unassembled WGS sequence"/>
</dbReference>
<evidence type="ECO:0008006" key="3">
    <source>
        <dbReference type="Google" id="ProtNLM"/>
    </source>
</evidence>
<gene>
    <name evidence="1" type="ORF">K7C98_27165</name>
</gene>
<keyword evidence="2" id="KW-1185">Reference proteome</keyword>
<organism evidence="1 2">
    <name type="scientific">Nannocystis pusilla</name>
    <dbReference type="NCBI Taxonomy" id="889268"/>
    <lineage>
        <taxon>Bacteria</taxon>
        <taxon>Pseudomonadati</taxon>
        <taxon>Myxococcota</taxon>
        <taxon>Polyangia</taxon>
        <taxon>Nannocystales</taxon>
        <taxon>Nannocystaceae</taxon>
        <taxon>Nannocystis</taxon>
    </lineage>
</organism>
<reference evidence="1" key="1">
    <citation type="submission" date="2021-08" db="EMBL/GenBank/DDBJ databases">
        <authorList>
            <person name="Stevens D.C."/>
        </authorList>
    </citation>
    <scope>NUCLEOTIDE SEQUENCE</scope>
    <source>
        <strain evidence="1">DSM 53165</strain>
    </source>
</reference>
<name>A0ABS7TY30_9BACT</name>
<protein>
    <recommendedName>
        <fullName evidence="3">DUF222 domain-containing protein</fullName>
    </recommendedName>
</protein>
<dbReference type="InterPro" id="IPR046732">
    <property type="entry name" value="DUF6624"/>
</dbReference>
<sequence>MDEDLRAELMRWIAEDDETRERLARDGSLFAGYHPEMEAVHRRNAARLREVLAGVGWPGRTLVGDDGASAAWRIVQHAIGEPALLRSCLPLLQRAAAEGEADPAEVAKLEDRIRVSEGRPQRYGTQYDWNEDGTAMVPMVGVEAPESLAERRAAVGLPPMVWRHPPPPGVLAPADPAARQAEMDAWARRVGWR</sequence>